<proteinExistence type="inferred from homology"/>
<evidence type="ECO:0000256" key="1">
    <source>
        <dbReference type="ARBA" id="ARBA00010641"/>
    </source>
</evidence>
<protein>
    <submittedName>
        <fullName evidence="7">RNA polymerase sigma-70 factor, ECF subfamily</fullName>
    </submittedName>
</protein>
<dbReference type="InterPro" id="IPR007627">
    <property type="entry name" value="RNA_pol_sigma70_r2"/>
</dbReference>
<feature type="domain" description="RNA polymerase sigma factor 70 region 4 type 2" evidence="6">
    <location>
        <begin position="123"/>
        <end position="174"/>
    </location>
</feature>
<keyword evidence="3" id="KW-0731">Sigma factor</keyword>
<organism evidence="7 8">
    <name type="scientific">Clostridium cavendishii DSM 21758</name>
    <dbReference type="NCBI Taxonomy" id="1121302"/>
    <lineage>
        <taxon>Bacteria</taxon>
        <taxon>Bacillati</taxon>
        <taxon>Bacillota</taxon>
        <taxon>Clostridia</taxon>
        <taxon>Eubacteriales</taxon>
        <taxon>Clostridiaceae</taxon>
        <taxon>Clostridium</taxon>
    </lineage>
</organism>
<feature type="domain" description="RNA polymerase sigma-70 region 2" evidence="5">
    <location>
        <begin position="34"/>
        <end position="100"/>
    </location>
</feature>
<dbReference type="EMBL" id="FQZB01000007">
    <property type="protein sequence ID" value="SHJ30879.1"/>
    <property type="molecule type" value="Genomic_DNA"/>
</dbReference>
<dbReference type="InterPro" id="IPR013249">
    <property type="entry name" value="RNA_pol_sigma70_r4_t2"/>
</dbReference>
<dbReference type="OrthoDB" id="9782703at2"/>
<dbReference type="PANTHER" id="PTHR43133:SF51">
    <property type="entry name" value="RNA POLYMERASE SIGMA FACTOR"/>
    <property type="match status" value="1"/>
</dbReference>
<evidence type="ECO:0000259" key="6">
    <source>
        <dbReference type="Pfam" id="PF08281"/>
    </source>
</evidence>
<evidence type="ECO:0000256" key="4">
    <source>
        <dbReference type="ARBA" id="ARBA00023163"/>
    </source>
</evidence>
<gene>
    <name evidence="7" type="ORF">SAMN02745163_01732</name>
</gene>
<dbReference type="Proteomes" id="UP000184310">
    <property type="component" value="Unassembled WGS sequence"/>
</dbReference>
<dbReference type="InterPro" id="IPR036388">
    <property type="entry name" value="WH-like_DNA-bd_sf"/>
</dbReference>
<evidence type="ECO:0000259" key="5">
    <source>
        <dbReference type="Pfam" id="PF04542"/>
    </source>
</evidence>
<dbReference type="Gene3D" id="1.10.10.10">
    <property type="entry name" value="Winged helix-like DNA-binding domain superfamily/Winged helix DNA-binding domain"/>
    <property type="match status" value="1"/>
</dbReference>
<evidence type="ECO:0000313" key="8">
    <source>
        <dbReference type="Proteomes" id="UP000184310"/>
    </source>
</evidence>
<keyword evidence="8" id="KW-1185">Reference proteome</keyword>
<dbReference type="NCBIfam" id="TIGR02937">
    <property type="entry name" value="sigma70-ECF"/>
    <property type="match status" value="1"/>
</dbReference>
<dbReference type="InterPro" id="IPR013325">
    <property type="entry name" value="RNA_pol_sigma_r2"/>
</dbReference>
<dbReference type="STRING" id="1121302.SAMN02745163_01732"/>
<dbReference type="InterPro" id="IPR013324">
    <property type="entry name" value="RNA_pol_sigma_r3/r4-like"/>
</dbReference>
<sequence length="181" mass="21099">MFLNRKIDIDTKEKTIVDYVAQAIQGDKDAFCYLIRYFEKDMNAIAMCILKDEANVADAIGEGVLKAYKNINTLKNLNVFKSWLLKIIVNECNAILRKNSKLVVLDKNDFEFIECNDKYENLDIKRALENLSPKHKIIIELYYYQDMSVEEIGNILEISEGTVKSRLSRARQNLYQMLREV</sequence>
<dbReference type="GO" id="GO:0016987">
    <property type="term" value="F:sigma factor activity"/>
    <property type="evidence" value="ECO:0007669"/>
    <property type="project" value="UniProtKB-KW"/>
</dbReference>
<comment type="similarity">
    <text evidence="1">Belongs to the sigma-70 factor family. ECF subfamily.</text>
</comment>
<reference evidence="7 8" key="1">
    <citation type="submission" date="2016-11" db="EMBL/GenBank/DDBJ databases">
        <authorList>
            <person name="Jaros S."/>
            <person name="Januszkiewicz K."/>
            <person name="Wedrychowicz H."/>
        </authorList>
    </citation>
    <scope>NUCLEOTIDE SEQUENCE [LARGE SCALE GENOMIC DNA]</scope>
    <source>
        <strain evidence="7 8">DSM 21758</strain>
    </source>
</reference>
<dbReference type="Pfam" id="PF04542">
    <property type="entry name" value="Sigma70_r2"/>
    <property type="match status" value="1"/>
</dbReference>
<dbReference type="CDD" id="cd06171">
    <property type="entry name" value="Sigma70_r4"/>
    <property type="match status" value="1"/>
</dbReference>
<dbReference type="AlphaFoldDB" id="A0A1M6I8R9"/>
<dbReference type="InterPro" id="IPR039425">
    <property type="entry name" value="RNA_pol_sigma-70-like"/>
</dbReference>
<keyword evidence="4" id="KW-0804">Transcription</keyword>
<accession>A0A1M6I8R9</accession>
<dbReference type="Pfam" id="PF08281">
    <property type="entry name" value="Sigma70_r4_2"/>
    <property type="match status" value="1"/>
</dbReference>
<evidence type="ECO:0000256" key="2">
    <source>
        <dbReference type="ARBA" id="ARBA00023015"/>
    </source>
</evidence>
<dbReference type="SUPFAM" id="SSF88946">
    <property type="entry name" value="Sigma2 domain of RNA polymerase sigma factors"/>
    <property type="match status" value="1"/>
</dbReference>
<dbReference type="SUPFAM" id="SSF88659">
    <property type="entry name" value="Sigma3 and sigma4 domains of RNA polymerase sigma factors"/>
    <property type="match status" value="1"/>
</dbReference>
<dbReference type="GO" id="GO:0006352">
    <property type="term" value="P:DNA-templated transcription initiation"/>
    <property type="evidence" value="ECO:0007669"/>
    <property type="project" value="InterPro"/>
</dbReference>
<dbReference type="PANTHER" id="PTHR43133">
    <property type="entry name" value="RNA POLYMERASE ECF-TYPE SIGMA FACTO"/>
    <property type="match status" value="1"/>
</dbReference>
<evidence type="ECO:0000256" key="3">
    <source>
        <dbReference type="ARBA" id="ARBA00023082"/>
    </source>
</evidence>
<dbReference type="RefSeq" id="WP_084108528.1">
    <property type="nucleotide sequence ID" value="NZ_FQZB01000007.1"/>
</dbReference>
<evidence type="ECO:0000313" key="7">
    <source>
        <dbReference type="EMBL" id="SHJ30879.1"/>
    </source>
</evidence>
<dbReference type="InterPro" id="IPR014284">
    <property type="entry name" value="RNA_pol_sigma-70_dom"/>
</dbReference>
<dbReference type="GO" id="GO:0003677">
    <property type="term" value="F:DNA binding"/>
    <property type="evidence" value="ECO:0007669"/>
    <property type="project" value="InterPro"/>
</dbReference>
<dbReference type="Gene3D" id="1.10.1740.10">
    <property type="match status" value="1"/>
</dbReference>
<keyword evidence="2" id="KW-0805">Transcription regulation</keyword>
<name>A0A1M6I8R9_9CLOT</name>